<dbReference type="STRING" id="4846.A0A367J3J4"/>
<dbReference type="EMBL" id="PJQM01004430">
    <property type="protein sequence ID" value="RCH84486.1"/>
    <property type="molecule type" value="Genomic_DNA"/>
</dbReference>
<dbReference type="Proteomes" id="UP000253551">
    <property type="component" value="Unassembled WGS sequence"/>
</dbReference>
<keyword evidence="2" id="KW-1185">Reference proteome</keyword>
<name>A0A367J3J4_RHIST</name>
<dbReference type="AlphaFoldDB" id="A0A367J3J4"/>
<sequence>MIQQQPMDYFSLIPQHVMHSAASSPLDHPPSSTPGLWDMVSTTTNGGLSTPIREEDNLMLGQTTEWIIEQQRQQNQQFQLYHSQQQLQPFSHTVANTALFAPNTITEHTIAITPYHPAVTTTTAPSTSVAATIPEDCLDDFYIGSWSSNSNTVEHFNQMKI</sequence>
<proteinExistence type="predicted"/>
<protein>
    <submittedName>
        <fullName evidence="1">Uncharacterized protein</fullName>
    </submittedName>
</protein>
<accession>A0A367J3J4</accession>
<organism evidence="1 2">
    <name type="scientific">Rhizopus stolonifer</name>
    <name type="common">Rhizopus nigricans</name>
    <dbReference type="NCBI Taxonomy" id="4846"/>
    <lineage>
        <taxon>Eukaryota</taxon>
        <taxon>Fungi</taxon>
        <taxon>Fungi incertae sedis</taxon>
        <taxon>Mucoromycota</taxon>
        <taxon>Mucoromycotina</taxon>
        <taxon>Mucoromycetes</taxon>
        <taxon>Mucorales</taxon>
        <taxon>Mucorineae</taxon>
        <taxon>Rhizopodaceae</taxon>
        <taxon>Rhizopus</taxon>
    </lineage>
</organism>
<evidence type="ECO:0000313" key="1">
    <source>
        <dbReference type="EMBL" id="RCH84486.1"/>
    </source>
</evidence>
<reference evidence="1 2" key="1">
    <citation type="journal article" date="2018" name="G3 (Bethesda)">
        <title>Phylogenetic and Phylogenomic Definition of Rhizopus Species.</title>
        <authorList>
            <person name="Gryganskyi A.P."/>
            <person name="Golan J."/>
            <person name="Dolatabadi S."/>
            <person name="Mondo S."/>
            <person name="Robb S."/>
            <person name="Idnurm A."/>
            <person name="Muszewska A."/>
            <person name="Steczkiewicz K."/>
            <person name="Masonjones S."/>
            <person name="Liao H.L."/>
            <person name="Gajdeczka M.T."/>
            <person name="Anike F."/>
            <person name="Vuek A."/>
            <person name="Anishchenko I.M."/>
            <person name="Voigt K."/>
            <person name="de Hoog G.S."/>
            <person name="Smith M.E."/>
            <person name="Heitman J."/>
            <person name="Vilgalys R."/>
            <person name="Stajich J.E."/>
        </authorList>
    </citation>
    <scope>NUCLEOTIDE SEQUENCE [LARGE SCALE GENOMIC DNA]</scope>
    <source>
        <strain evidence="1 2">LSU 92-RS-03</strain>
    </source>
</reference>
<evidence type="ECO:0000313" key="2">
    <source>
        <dbReference type="Proteomes" id="UP000253551"/>
    </source>
</evidence>
<comment type="caution">
    <text evidence="1">The sequence shown here is derived from an EMBL/GenBank/DDBJ whole genome shotgun (WGS) entry which is preliminary data.</text>
</comment>
<gene>
    <name evidence="1" type="ORF">CU098_007170</name>
</gene>